<name>A0A1F8FKR0_9BACT</name>
<evidence type="ECO:0000256" key="1">
    <source>
        <dbReference type="ARBA" id="ARBA00001539"/>
    </source>
</evidence>
<dbReference type="EMBL" id="MGJT01000002">
    <property type="protein sequence ID" value="OGN13674.1"/>
    <property type="molecule type" value="Genomic_DNA"/>
</dbReference>
<evidence type="ECO:0000256" key="7">
    <source>
        <dbReference type="RuleBase" id="RU004473"/>
    </source>
</evidence>
<dbReference type="Proteomes" id="UP000178197">
    <property type="component" value="Unassembled WGS sequence"/>
</dbReference>
<keyword evidence="6 7" id="KW-0456">Lyase</keyword>
<gene>
    <name evidence="9" type="ORF">A3C71_00480</name>
</gene>
<accession>A0A1F8FKR0</accession>
<evidence type="ECO:0000313" key="9">
    <source>
        <dbReference type="EMBL" id="OGN13674.1"/>
    </source>
</evidence>
<dbReference type="GO" id="GO:0008460">
    <property type="term" value="F:dTDP-glucose 4,6-dehydratase activity"/>
    <property type="evidence" value="ECO:0007669"/>
    <property type="project" value="UniProtKB-EC"/>
</dbReference>
<comment type="caution">
    <text evidence="9">The sequence shown here is derived from an EMBL/GenBank/DDBJ whole genome shotgun (WGS) entry which is preliminary data.</text>
</comment>
<dbReference type="Pfam" id="PF16363">
    <property type="entry name" value="GDP_Man_Dehyd"/>
    <property type="match status" value="1"/>
</dbReference>
<dbReference type="Gene3D" id="3.90.25.10">
    <property type="entry name" value="UDP-galactose 4-epimerase, domain 1"/>
    <property type="match status" value="1"/>
</dbReference>
<evidence type="ECO:0000256" key="3">
    <source>
        <dbReference type="ARBA" id="ARBA00008178"/>
    </source>
</evidence>
<evidence type="ECO:0000313" key="10">
    <source>
        <dbReference type="Proteomes" id="UP000178197"/>
    </source>
</evidence>
<evidence type="ECO:0000256" key="6">
    <source>
        <dbReference type="ARBA" id="ARBA00023239"/>
    </source>
</evidence>
<organism evidence="9 10">
    <name type="scientific">Candidatus Yanofskybacteria bacterium RIFCSPHIGHO2_02_FULL_43_15c</name>
    <dbReference type="NCBI Taxonomy" id="1802679"/>
    <lineage>
        <taxon>Bacteria</taxon>
        <taxon>Candidatus Yanofskyibacteriota</taxon>
    </lineage>
</organism>
<protein>
    <recommendedName>
        <fullName evidence="4 7">dTDP-glucose 4,6-dehydratase</fullName>
        <ecNumber evidence="4 7">4.2.1.46</ecNumber>
    </recommendedName>
</protein>
<sequence length="335" mass="37880">MYKTVLITGGAGFIGSHFARYYLETHPKSKIINIDILGYAGNLENLRDIEKNPRYKFYQADIGDFQAMSRILKKEKPEVVVNFAAESDNNKAISSPIDFARTNALGTAVLLEAIRQSSPQAHPTRFHHISTCEVFGQLPLDSKSTFSEQSPFEPRTPYNASKAAANHIVNSYFCTFGLPVTISHACNNYGSHQFPEKVIPVFAVRALQGSPLPVFKSSGNKREWIHVLDHCRGIDLVLKKGRIGESYNVGSGVEKTIDQLADNILEILGKERSIKKIVPDRPGHDTRYLLNSSKIRKLGWKPQIEWESGLRETVEWYKNNSKWWKPLLKKSHSKR</sequence>
<evidence type="ECO:0000259" key="8">
    <source>
        <dbReference type="Pfam" id="PF16363"/>
    </source>
</evidence>
<dbReference type="SUPFAM" id="SSF51735">
    <property type="entry name" value="NAD(P)-binding Rossmann-fold domains"/>
    <property type="match status" value="1"/>
</dbReference>
<proteinExistence type="inferred from homology"/>
<dbReference type="InterPro" id="IPR016040">
    <property type="entry name" value="NAD(P)-bd_dom"/>
</dbReference>
<dbReference type="InterPro" id="IPR005888">
    <property type="entry name" value="dTDP_Gluc_deHydtase"/>
</dbReference>
<dbReference type="AlphaFoldDB" id="A0A1F8FKR0"/>
<reference evidence="9 10" key="1">
    <citation type="journal article" date="2016" name="Nat. Commun.">
        <title>Thousands of microbial genomes shed light on interconnected biogeochemical processes in an aquifer system.</title>
        <authorList>
            <person name="Anantharaman K."/>
            <person name="Brown C.T."/>
            <person name="Hug L.A."/>
            <person name="Sharon I."/>
            <person name="Castelle C.J."/>
            <person name="Probst A.J."/>
            <person name="Thomas B.C."/>
            <person name="Singh A."/>
            <person name="Wilkins M.J."/>
            <person name="Karaoz U."/>
            <person name="Brodie E.L."/>
            <person name="Williams K.H."/>
            <person name="Hubbard S.S."/>
            <person name="Banfield J.F."/>
        </authorList>
    </citation>
    <scope>NUCLEOTIDE SEQUENCE [LARGE SCALE GENOMIC DNA]</scope>
</reference>
<evidence type="ECO:0000256" key="2">
    <source>
        <dbReference type="ARBA" id="ARBA00001911"/>
    </source>
</evidence>
<dbReference type="NCBIfam" id="TIGR01181">
    <property type="entry name" value="dTDP_gluc_dehyt"/>
    <property type="match status" value="1"/>
</dbReference>
<comment type="cofactor">
    <cofactor evidence="2 7">
        <name>NAD(+)</name>
        <dbReference type="ChEBI" id="CHEBI:57540"/>
    </cofactor>
</comment>
<comment type="similarity">
    <text evidence="3 7">Belongs to the NAD(P)-dependent epimerase/dehydratase family. dTDP-glucose dehydratase subfamily.</text>
</comment>
<dbReference type="EC" id="4.2.1.46" evidence="4 7"/>
<dbReference type="GO" id="GO:0009225">
    <property type="term" value="P:nucleotide-sugar metabolic process"/>
    <property type="evidence" value="ECO:0007669"/>
    <property type="project" value="InterPro"/>
</dbReference>
<keyword evidence="5" id="KW-0520">NAD</keyword>
<dbReference type="InterPro" id="IPR036291">
    <property type="entry name" value="NAD(P)-bd_dom_sf"/>
</dbReference>
<dbReference type="Gene3D" id="3.40.50.720">
    <property type="entry name" value="NAD(P)-binding Rossmann-like Domain"/>
    <property type="match status" value="1"/>
</dbReference>
<dbReference type="CDD" id="cd05246">
    <property type="entry name" value="dTDP_GD_SDR_e"/>
    <property type="match status" value="1"/>
</dbReference>
<feature type="domain" description="NAD(P)-binding" evidence="8">
    <location>
        <begin position="6"/>
        <end position="313"/>
    </location>
</feature>
<dbReference type="PANTHER" id="PTHR43000">
    <property type="entry name" value="DTDP-D-GLUCOSE 4,6-DEHYDRATASE-RELATED"/>
    <property type="match status" value="1"/>
</dbReference>
<evidence type="ECO:0000256" key="4">
    <source>
        <dbReference type="ARBA" id="ARBA00011990"/>
    </source>
</evidence>
<evidence type="ECO:0000256" key="5">
    <source>
        <dbReference type="ARBA" id="ARBA00023027"/>
    </source>
</evidence>
<comment type="catalytic activity">
    <reaction evidence="1 7">
        <text>dTDP-alpha-D-glucose = dTDP-4-dehydro-6-deoxy-alpha-D-glucose + H2O</text>
        <dbReference type="Rhea" id="RHEA:17221"/>
        <dbReference type="ChEBI" id="CHEBI:15377"/>
        <dbReference type="ChEBI" id="CHEBI:57477"/>
        <dbReference type="ChEBI" id="CHEBI:57649"/>
        <dbReference type="EC" id="4.2.1.46"/>
    </reaction>
</comment>